<keyword evidence="3" id="KW-1185">Reference proteome</keyword>
<accession>A0A2X0LWD1</accession>
<name>A0A2X0LWD1_9BASI</name>
<gene>
    <name evidence="2" type="primary">BQ5605_C012g06722</name>
    <name evidence="2" type="ORF">BQ5605_C012G06722</name>
</gene>
<feature type="region of interest" description="Disordered" evidence="1">
    <location>
        <begin position="212"/>
        <end position="234"/>
    </location>
</feature>
<sequence>MEPVAYVDSPFARYLEEAGIEEHTRLESFPALAIGEPNVFDICALNNADVDSPPDLLKSRGSPSTPRRSRSRQENGDECIKFALSTSSLLTPRLKDALNSYPPPSHQRLSVTECSARAATVHWEIGESPRNLGIEVAFKCLWQRLDCTVRRIVSSMPLLASPVSPFRDLPAQTSVETAYTMVDMTRLFDRLISASQEFDLHAVQVLRSLRSAKPCSPGSQRPSSPGSSSRTLQSPPLDASLVVSVTPQVCPDNHWWLGSSSSPSTKRMRVLNPLHPWLAQPSGLASMYSRMLMLMQEMAHEYQSASWDPLFSALGAVVISDATGGSKTAAEPNLRDGVFGGIHRANSIARGAGGGAGKHRARPSVGAEGVFGIGTAGQGESPGAVKIGGRRSLSTRRRPLSWSLEYTVPTSGLSGTIPLPFDNTSVDGYETNSEETVPDKLQAAFESVHGARRLWLLNLTAIIGLPSTRLNPLASHVGSMAMTVRRKLNQLEGLQIVDKRRILFASSANADLLPPWNGHNFAPPPPQSPAAVLLTDLEGCHAALCELLRDMEVQMAATVDEARKRLNEESTSSAAALFTRHDSVRQTLDMLRRNYDESRLILRRIEPDAEVGRRPLTALCARANLPAAVAEDVNAEVHAAVLPASSSFVELGEGSELFETSPSHAVDAADPEVEQIFEANVPASPMPLRSTRAREERIRAKRDQRVSDLLKSPISSEIRLIGELKGVLEARRKLLKACDDL</sequence>
<evidence type="ECO:0000313" key="3">
    <source>
        <dbReference type="Proteomes" id="UP000249464"/>
    </source>
</evidence>
<evidence type="ECO:0000256" key="1">
    <source>
        <dbReference type="SAM" id="MobiDB-lite"/>
    </source>
</evidence>
<evidence type="ECO:0000313" key="2">
    <source>
        <dbReference type="EMBL" id="SGY15979.1"/>
    </source>
</evidence>
<dbReference type="AlphaFoldDB" id="A0A2X0LWD1"/>
<organism evidence="2 3">
    <name type="scientific">Microbotryum silenes-dioicae</name>
    <dbReference type="NCBI Taxonomy" id="796604"/>
    <lineage>
        <taxon>Eukaryota</taxon>
        <taxon>Fungi</taxon>
        <taxon>Dikarya</taxon>
        <taxon>Basidiomycota</taxon>
        <taxon>Pucciniomycotina</taxon>
        <taxon>Microbotryomycetes</taxon>
        <taxon>Microbotryales</taxon>
        <taxon>Microbotryaceae</taxon>
        <taxon>Microbotryum</taxon>
    </lineage>
</organism>
<dbReference type="Proteomes" id="UP000249464">
    <property type="component" value="Unassembled WGS sequence"/>
</dbReference>
<dbReference type="EMBL" id="FQNC01000014">
    <property type="protein sequence ID" value="SGY15979.1"/>
    <property type="molecule type" value="Genomic_DNA"/>
</dbReference>
<feature type="compositionally biased region" description="Low complexity" evidence="1">
    <location>
        <begin position="216"/>
        <end position="234"/>
    </location>
</feature>
<reference evidence="2 3" key="1">
    <citation type="submission" date="2016-11" db="EMBL/GenBank/DDBJ databases">
        <authorList>
            <person name="Jaros S."/>
            <person name="Januszkiewicz K."/>
            <person name="Wedrychowicz H."/>
        </authorList>
    </citation>
    <scope>NUCLEOTIDE SEQUENCE [LARGE SCALE GENOMIC DNA]</scope>
</reference>
<protein>
    <submittedName>
        <fullName evidence="2">BQ5605_C012g06722 protein</fullName>
    </submittedName>
</protein>
<proteinExistence type="predicted"/>
<feature type="region of interest" description="Disordered" evidence="1">
    <location>
        <begin position="53"/>
        <end position="76"/>
    </location>
</feature>